<dbReference type="EMBL" id="LLXX01000176">
    <property type="protein sequence ID" value="KRQ98583.1"/>
    <property type="molecule type" value="Genomic_DNA"/>
</dbReference>
<evidence type="ECO:0000313" key="2">
    <source>
        <dbReference type="Proteomes" id="UP000051913"/>
    </source>
</evidence>
<accession>A0A0R3KSW8</accession>
<organism evidence="1 2">
    <name type="scientific">Bradyrhizobium valentinum</name>
    <dbReference type="NCBI Taxonomy" id="1518501"/>
    <lineage>
        <taxon>Bacteria</taxon>
        <taxon>Pseudomonadati</taxon>
        <taxon>Pseudomonadota</taxon>
        <taxon>Alphaproteobacteria</taxon>
        <taxon>Hyphomicrobiales</taxon>
        <taxon>Nitrobacteraceae</taxon>
        <taxon>Bradyrhizobium</taxon>
    </lineage>
</organism>
<evidence type="ECO:0000313" key="1">
    <source>
        <dbReference type="EMBL" id="KRQ98583.1"/>
    </source>
</evidence>
<sequence length="79" mass="8887">MRKALATTRAVLKDQREEEAEDLGLPVRGAIQAMRATHEARAAQRNVEAEEAERLKRLERLNTIMPLSNAPMGEHIRIG</sequence>
<dbReference type="Proteomes" id="UP000051913">
    <property type="component" value="Unassembled WGS sequence"/>
</dbReference>
<gene>
    <name evidence="1" type="ORF">CP49_24225</name>
</gene>
<keyword evidence="2" id="KW-1185">Reference proteome</keyword>
<name>A0A0R3KSW8_9BRAD</name>
<dbReference type="STRING" id="1518501.CQ10_27590"/>
<dbReference type="AlphaFoldDB" id="A0A0R3KSW8"/>
<comment type="caution">
    <text evidence="1">The sequence shown here is derived from an EMBL/GenBank/DDBJ whole genome shotgun (WGS) entry which is preliminary data.</text>
</comment>
<reference evidence="1 2" key="1">
    <citation type="submission" date="2014-03" db="EMBL/GenBank/DDBJ databases">
        <title>Bradyrhizobium valentinum sp. nov., isolated from effective nodules of Lupinus mariae-josephae, a lupine endemic of basic-lime soils in Eastern Spain.</title>
        <authorList>
            <person name="Duran D."/>
            <person name="Rey L."/>
            <person name="Navarro A."/>
            <person name="Busquets A."/>
            <person name="Imperial J."/>
            <person name="Ruiz-Argueso T."/>
        </authorList>
    </citation>
    <scope>NUCLEOTIDE SEQUENCE [LARGE SCALE GENOMIC DNA]</scope>
    <source>
        <strain evidence="1 2">LmjM3</strain>
    </source>
</reference>
<protein>
    <submittedName>
        <fullName evidence="1">Uncharacterized protein</fullName>
    </submittedName>
</protein>
<proteinExistence type="predicted"/>